<organism evidence="1 2">
    <name type="scientific">Trichoderma lentiforme</name>
    <dbReference type="NCBI Taxonomy" id="1567552"/>
    <lineage>
        <taxon>Eukaryota</taxon>
        <taxon>Fungi</taxon>
        <taxon>Dikarya</taxon>
        <taxon>Ascomycota</taxon>
        <taxon>Pezizomycotina</taxon>
        <taxon>Sordariomycetes</taxon>
        <taxon>Hypocreomycetidae</taxon>
        <taxon>Hypocreales</taxon>
        <taxon>Hypocreaceae</taxon>
        <taxon>Trichoderma</taxon>
    </lineage>
</organism>
<gene>
    <name evidence="1" type="ORF">CFAM422_007916</name>
</gene>
<evidence type="ECO:0000313" key="1">
    <source>
        <dbReference type="EMBL" id="KAF3068263.1"/>
    </source>
</evidence>
<proteinExistence type="predicted"/>
<keyword evidence="2" id="KW-1185">Reference proteome</keyword>
<evidence type="ECO:0000313" key="2">
    <source>
        <dbReference type="Proteomes" id="UP000801864"/>
    </source>
</evidence>
<comment type="caution">
    <text evidence="1">The sequence shown here is derived from an EMBL/GenBank/DDBJ whole genome shotgun (WGS) entry which is preliminary data.</text>
</comment>
<dbReference type="AlphaFoldDB" id="A0A9P5CAF6"/>
<dbReference type="Proteomes" id="UP000801864">
    <property type="component" value="Unassembled WGS sequence"/>
</dbReference>
<sequence length="134" mass="15114">MNPIVDRETDFIKNEEHIRDFKTPLALIIRRSRGGVVDRRSAQVRSDIVELVQRSLGSTPLEEDVLLEPPGQGDSELVLHESANRHSKDIVELLESALHSLGYPEEDHDERDNVEASVEAECTNGLEFLEQEGE</sequence>
<reference evidence="1 2" key="1">
    <citation type="submission" date="2018-06" db="EMBL/GenBank/DDBJ databases">
        <title>Genome analysis of cellulolytic fungus Trichoderma lentiforme CFAM-422.</title>
        <authorList>
            <person name="Steindorff A.S."/>
            <person name="Formighieri E.F."/>
            <person name="Midorikawa G.E.O."/>
            <person name="Tamietti M.S."/>
            <person name="Ramos E.Z."/>
            <person name="Silva A.S."/>
            <person name="Bon E.P.S."/>
            <person name="Mendes T.D."/>
            <person name="Damaso M.C.T."/>
            <person name="Favaro L.C.L."/>
        </authorList>
    </citation>
    <scope>NUCLEOTIDE SEQUENCE [LARGE SCALE GENOMIC DNA]</scope>
    <source>
        <strain evidence="1 2">CFAM-422</strain>
    </source>
</reference>
<dbReference type="EMBL" id="QLNT01000014">
    <property type="protein sequence ID" value="KAF3068263.1"/>
    <property type="molecule type" value="Genomic_DNA"/>
</dbReference>
<protein>
    <submittedName>
        <fullName evidence="1">Uncharacterized protein</fullName>
    </submittedName>
</protein>
<name>A0A9P5CAF6_9HYPO</name>
<accession>A0A9P5CAF6</accession>